<evidence type="ECO:0000256" key="5">
    <source>
        <dbReference type="ARBA" id="ARBA00023124"/>
    </source>
</evidence>
<evidence type="ECO:0000256" key="6">
    <source>
        <dbReference type="ARBA" id="ARBA00023125"/>
    </source>
</evidence>
<dbReference type="Pfam" id="PF02586">
    <property type="entry name" value="SRAP"/>
    <property type="match status" value="1"/>
</dbReference>
<accession>A0ABW7F835</accession>
<dbReference type="RefSeq" id="WP_394481362.1">
    <property type="nucleotide sequence ID" value="NZ_JBIGHV010000007.1"/>
</dbReference>
<keyword evidence="7" id="KW-0456">Lyase</keyword>
<reference evidence="9 10" key="1">
    <citation type="submission" date="2024-08" db="EMBL/GenBank/DDBJ databases">
        <authorList>
            <person name="Lu H."/>
        </authorList>
    </citation>
    <scope>NUCLEOTIDE SEQUENCE [LARGE SCALE GENOMIC DNA]</scope>
    <source>
        <strain evidence="9 10">LYH14W</strain>
    </source>
</reference>
<dbReference type="Gene3D" id="3.90.1680.10">
    <property type="entry name" value="SOS response associated peptidase-like"/>
    <property type="match status" value="1"/>
</dbReference>
<evidence type="ECO:0000256" key="3">
    <source>
        <dbReference type="ARBA" id="ARBA00022763"/>
    </source>
</evidence>
<sequence>MAQELAMRCDYEPLMDAGRMLAAFGVAPPTEGALTVPADGASAVFIVPGQAPELGVLGEVRLGRFGLLPPAARDGGDALRVRECPVETMKSNPTCRESWWAGRRCVVPVARLTTWCHDTGRPQPWGIQRADGDALGLAGLWHEAEGPGGERVAAFCVLTLSAAGHAVFGHLAPPMAQDPRMPAILGGAAQRRWLQGTWAEAERLLICFPAEQLDAGPLAPADPAAQRPAPGVGVADLFEGEAWLPMPASARRPREAQRRAVRPVAVGPVTGDLFA</sequence>
<gene>
    <name evidence="9" type="ORF">ACG00Y_18455</name>
</gene>
<dbReference type="EMBL" id="JBIGHV010000007">
    <property type="protein sequence ID" value="MFG6431910.1"/>
    <property type="molecule type" value="Genomic_DNA"/>
</dbReference>
<evidence type="ECO:0000256" key="8">
    <source>
        <dbReference type="RuleBase" id="RU364100"/>
    </source>
</evidence>
<dbReference type="InterPro" id="IPR036590">
    <property type="entry name" value="SRAP-like"/>
</dbReference>
<dbReference type="InterPro" id="IPR003738">
    <property type="entry name" value="SRAP"/>
</dbReference>
<comment type="similarity">
    <text evidence="1 8">Belongs to the SOS response-associated peptidase family.</text>
</comment>
<evidence type="ECO:0000256" key="7">
    <source>
        <dbReference type="ARBA" id="ARBA00023239"/>
    </source>
</evidence>
<keyword evidence="6" id="KW-0238">DNA-binding</keyword>
<evidence type="ECO:0000256" key="2">
    <source>
        <dbReference type="ARBA" id="ARBA00022670"/>
    </source>
</evidence>
<dbReference type="SUPFAM" id="SSF143081">
    <property type="entry name" value="BB1717-like"/>
    <property type="match status" value="1"/>
</dbReference>
<keyword evidence="3" id="KW-0227">DNA damage</keyword>
<dbReference type="EC" id="3.4.-.-" evidence="8"/>
<keyword evidence="4 8" id="KW-0378">Hydrolase</keyword>
<evidence type="ECO:0000256" key="4">
    <source>
        <dbReference type="ARBA" id="ARBA00022801"/>
    </source>
</evidence>
<comment type="caution">
    <text evidence="9">The sequence shown here is derived from an EMBL/GenBank/DDBJ whole genome shotgun (WGS) entry which is preliminary data.</text>
</comment>
<dbReference type="Proteomes" id="UP001606210">
    <property type="component" value="Unassembled WGS sequence"/>
</dbReference>
<protein>
    <recommendedName>
        <fullName evidence="8">Abasic site processing protein</fullName>
        <ecNumber evidence="8">3.4.-.-</ecNumber>
    </recommendedName>
</protein>
<evidence type="ECO:0000313" key="10">
    <source>
        <dbReference type="Proteomes" id="UP001606210"/>
    </source>
</evidence>
<evidence type="ECO:0000256" key="1">
    <source>
        <dbReference type="ARBA" id="ARBA00008136"/>
    </source>
</evidence>
<name>A0ABW7F835_9BURK</name>
<keyword evidence="5" id="KW-0190">Covalent protein-DNA linkage</keyword>
<dbReference type="PANTHER" id="PTHR13604">
    <property type="entry name" value="DC12-RELATED"/>
    <property type="match status" value="1"/>
</dbReference>
<organism evidence="9 10">
    <name type="scientific">Pelomonas parva</name>
    <dbReference type="NCBI Taxonomy" id="3299032"/>
    <lineage>
        <taxon>Bacteria</taxon>
        <taxon>Pseudomonadati</taxon>
        <taxon>Pseudomonadota</taxon>
        <taxon>Betaproteobacteria</taxon>
        <taxon>Burkholderiales</taxon>
        <taxon>Sphaerotilaceae</taxon>
        <taxon>Roseateles</taxon>
    </lineage>
</organism>
<keyword evidence="10" id="KW-1185">Reference proteome</keyword>
<dbReference type="PANTHER" id="PTHR13604:SF0">
    <property type="entry name" value="ABASIC SITE PROCESSING PROTEIN HMCES"/>
    <property type="match status" value="1"/>
</dbReference>
<proteinExistence type="inferred from homology"/>
<evidence type="ECO:0000313" key="9">
    <source>
        <dbReference type="EMBL" id="MFG6431910.1"/>
    </source>
</evidence>
<keyword evidence="2 8" id="KW-0645">Protease</keyword>